<dbReference type="Pfam" id="PF08241">
    <property type="entry name" value="Methyltransf_11"/>
    <property type="match status" value="1"/>
</dbReference>
<dbReference type="CDD" id="cd02440">
    <property type="entry name" value="AdoMet_MTases"/>
    <property type="match status" value="1"/>
</dbReference>
<dbReference type="SUPFAM" id="SSF53335">
    <property type="entry name" value="S-adenosyl-L-methionine-dependent methyltransferases"/>
    <property type="match status" value="1"/>
</dbReference>
<feature type="domain" description="Methyltransferase type 11" evidence="7">
    <location>
        <begin position="87"/>
        <end position="179"/>
    </location>
</feature>
<evidence type="ECO:0000259" key="7">
    <source>
        <dbReference type="Pfam" id="PF08241"/>
    </source>
</evidence>
<evidence type="ECO:0000256" key="3">
    <source>
        <dbReference type="ARBA" id="ARBA00040937"/>
    </source>
</evidence>
<keyword evidence="9" id="KW-1185">Reference proteome</keyword>
<dbReference type="InterPro" id="IPR013216">
    <property type="entry name" value="Methyltransf_11"/>
</dbReference>
<gene>
    <name evidence="8" type="ORF">CVLEPA_LOCUS18125</name>
</gene>
<evidence type="ECO:0000256" key="4">
    <source>
        <dbReference type="ARBA" id="ARBA00041833"/>
    </source>
</evidence>
<evidence type="ECO:0000313" key="8">
    <source>
        <dbReference type="EMBL" id="CAK8686166.1"/>
    </source>
</evidence>
<accession>A0ABP0G2V3</accession>
<name>A0ABP0G2V3_CLALP</name>
<organism evidence="8 9">
    <name type="scientific">Clavelina lepadiformis</name>
    <name type="common">Light-bulb sea squirt</name>
    <name type="synonym">Ascidia lepadiformis</name>
    <dbReference type="NCBI Taxonomy" id="159417"/>
    <lineage>
        <taxon>Eukaryota</taxon>
        <taxon>Metazoa</taxon>
        <taxon>Chordata</taxon>
        <taxon>Tunicata</taxon>
        <taxon>Ascidiacea</taxon>
        <taxon>Aplousobranchia</taxon>
        <taxon>Clavelinidae</taxon>
        <taxon>Clavelina</taxon>
    </lineage>
</organism>
<evidence type="ECO:0000256" key="2">
    <source>
        <dbReference type="ARBA" id="ARBA00022679"/>
    </source>
</evidence>
<keyword evidence="1" id="KW-0489">Methyltransferase</keyword>
<feature type="region of interest" description="Disordered" evidence="6">
    <location>
        <begin position="309"/>
        <end position="330"/>
    </location>
</feature>
<sequence length="330" mass="37007">MRSCLGNLFKLGARVHLSFNYAQKRLLQNRAIDGGVRNIFDRKVKQMQKQRAVLSPDGHIFEYLKEEVACSVVDRIADVKRSFPLALDLGCGKGFLAKSLAQEDGVSMMLQGDLCKENVTKAYPSLIPCDGLSFDEENLPFRDNTFDLVLTSLSLHWVNDLQGYFSEVLRILKPDGCFIGAMFGSDTLFELRCSLQLAETEREGGIAPHVSPMMQGHQLANLLSSAKFNLVTLDFDQLVVNYPSMFELMEDLQGMGESNALLSRKMLHRDTIIAASAIYQAMYGDTMENFIPATFQLLHMIGWKPHETQQKPLERGAVPKGFNAKEKSQN</sequence>
<protein>
    <recommendedName>
        <fullName evidence="3">Arginine-hydroxylase NDUFAF5, mitochondrial</fullName>
    </recommendedName>
    <alternativeName>
        <fullName evidence="4">NADH dehydrogenase [ubiquinone] 1 alpha subcomplex assembly factor 5</fullName>
    </alternativeName>
    <alternativeName>
        <fullName evidence="5">Putative methyltransferase NDUFAF5</fullName>
    </alternativeName>
</protein>
<dbReference type="InterPro" id="IPR029063">
    <property type="entry name" value="SAM-dependent_MTases_sf"/>
</dbReference>
<evidence type="ECO:0000256" key="6">
    <source>
        <dbReference type="SAM" id="MobiDB-lite"/>
    </source>
</evidence>
<dbReference type="EMBL" id="CAWYQH010000102">
    <property type="protein sequence ID" value="CAK8686166.1"/>
    <property type="molecule type" value="Genomic_DNA"/>
</dbReference>
<dbReference type="InterPro" id="IPR050602">
    <property type="entry name" value="Malonyl-ACP_OMT"/>
</dbReference>
<dbReference type="Gene3D" id="3.40.50.150">
    <property type="entry name" value="Vaccinia Virus protein VP39"/>
    <property type="match status" value="1"/>
</dbReference>
<comment type="caution">
    <text evidence="8">The sequence shown here is derived from an EMBL/GenBank/DDBJ whole genome shotgun (WGS) entry which is preliminary data.</text>
</comment>
<dbReference type="PANTHER" id="PTHR13090:SF1">
    <property type="entry name" value="ARGININE-HYDROXYLASE NDUFAF5, MITOCHONDRIAL"/>
    <property type="match status" value="1"/>
</dbReference>
<proteinExistence type="predicted"/>
<keyword evidence="2" id="KW-0808">Transferase</keyword>
<evidence type="ECO:0000256" key="5">
    <source>
        <dbReference type="ARBA" id="ARBA00042549"/>
    </source>
</evidence>
<evidence type="ECO:0000256" key="1">
    <source>
        <dbReference type="ARBA" id="ARBA00022603"/>
    </source>
</evidence>
<reference evidence="8 9" key="1">
    <citation type="submission" date="2024-02" db="EMBL/GenBank/DDBJ databases">
        <authorList>
            <person name="Daric V."/>
            <person name="Darras S."/>
        </authorList>
    </citation>
    <scope>NUCLEOTIDE SEQUENCE [LARGE SCALE GENOMIC DNA]</scope>
</reference>
<evidence type="ECO:0000313" key="9">
    <source>
        <dbReference type="Proteomes" id="UP001642483"/>
    </source>
</evidence>
<dbReference type="PANTHER" id="PTHR13090">
    <property type="entry name" value="ARGININE-HYDROXYLASE NDUFAF5, MITOCHONDRIAL"/>
    <property type="match status" value="1"/>
</dbReference>
<dbReference type="Proteomes" id="UP001642483">
    <property type="component" value="Unassembled WGS sequence"/>
</dbReference>